<dbReference type="InterPro" id="IPR007730">
    <property type="entry name" value="SPOR-like_dom"/>
</dbReference>
<keyword evidence="5" id="KW-1185">Reference proteome</keyword>
<dbReference type="SUPFAM" id="SSF110997">
    <property type="entry name" value="Sporulation related repeat"/>
    <property type="match status" value="1"/>
</dbReference>
<dbReference type="InterPro" id="IPR036680">
    <property type="entry name" value="SPOR-like_sf"/>
</dbReference>
<dbReference type="AlphaFoldDB" id="A0A7M1B8C9"/>
<evidence type="ECO:0000259" key="3">
    <source>
        <dbReference type="PROSITE" id="PS51724"/>
    </source>
</evidence>
<keyword evidence="2" id="KW-1133">Transmembrane helix</keyword>
<dbReference type="InterPro" id="IPR052521">
    <property type="entry name" value="Cell_div_SPOR-domain"/>
</dbReference>
<dbReference type="Gene3D" id="3.30.70.1070">
    <property type="entry name" value="Sporulation related repeat"/>
    <property type="match status" value="1"/>
</dbReference>
<dbReference type="GO" id="GO:0032153">
    <property type="term" value="C:cell division site"/>
    <property type="evidence" value="ECO:0007669"/>
    <property type="project" value="TreeGrafter"/>
</dbReference>
<dbReference type="RefSeq" id="WP_193110036.1">
    <property type="nucleotide sequence ID" value="NZ_CP041406.1"/>
</dbReference>
<accession>A0A7M1B8C9</accession>
<dbReference type="EMBL" id="CP041406">
    <property type="protein sequence ID" value="QOP45980.1"/>
    <property type="molecule type" value="Genomic_DNA"/>
</dbReference>
<dbReference type="Pfam" id="PF05036">
    <property type="entry name" value="SPOR"/>
    <property type="match status" value="1"/>
</dbReference>
<evidence type="ECO:0000256" key="1">
    <source>
        <dbReference type="SAM" id="MobiDB-lite"/>
    </source>
</evidence>
<dbReference type="GO" id="GO:0030428">
    <property type="term" value="C:cell septum"/>
    <property type="evidence" value="ECO:0007669"/>
    <property type="project" value="TreeGrafter"/>
</dbReference>
<dbReference type="PROSITE" id="PS51724">
    <property type="entry name" value="SPOR"/>
    <property type="match status" value="1"/>
</dbReference>
<evidence type="ECO:0000313" key="5">
    <source>
        <dbReference type="Proteomes" id="UP000593580"/>
    </source>
</evidence>
<feature type="region of interest" description="Disordered" evidence="1">
    <location>
        <begin position="52"/>
        <end position="74"/>
    </location>
</feature>
<dbReference type="PANTHER" id="PTHR38687">
    <property type="entry name" value="CELL DIVISION PROTEIN DEDD-RELATED"/>
    <property type="match status" value="1"/>
</dbReference>
<dbReference type="GO" id="GO:0032506">
    <property type="term" value="P:cytokinetic process"/>
    <property type="evidence" value="ECO:0007669"/>
    <property type="project" value="TreeGrafter"/>
</dbReference>
<reference evidence="4 5" key="1">
    <citation type="submission" date="2019-07" db="EMBL/GenBank/DDBJ databases">
        <title>Sulfurimonas paralvinellae sp. nov., a novel mesophilic, hydrogen- and sulfur-oxidizing chemolithoautotroph within the Epsilonproteo- bacteria isolated from a deep-sea hydrothermal vent polychaete nest, reclassification of Thiomicrospira denitrificans as Sulfurimonas denitrificans comb. nov. and emended description of the genus Sulfurimonas.</title>
        <authorList>
            <person name="Wang S."/>
            <person name="Jiang L."/>
            <person name="Shao Z."/>
        </authorList>
    </citation>
    <scope>NUCLEOTIDE SEQUENCE [LARGE SCALE GENOMIC DNA]</scope>
    <source>
        <strain evidence="4 5">GO25</strain>
    </source>
</reference>
<keyword evidence="2" id="KW-0472">Membrane</keyword>
<gene>
    <name evidence="4" type="ORF">FM071_06605</name>
</gene>
<sequence length="221" mass="23792">MDDKNELSDIVLNKGNASGSNKKLILAVATLGVVLIIVVMLMNSMNSGSNDNLPQAVLPPKPQKEAAQQTPKDEPLFEEVQVMQDDASSDADLDKIAQKLKEESAAEEESSAAAKPAPVAVKQPVKKAVKKVTKPAQKPAPVTHTATASGSYYIQVGSFSKYKPNKKFLASIKSLGLNYKFHKVGTLNKVLVGPFKTRKEANNAKRVLRAKVEPGAFLVKL</sequence>
<protein>
    <submittedName>
        <fullName evidence="4">SPOR domain-containing protein</fullName>
    </submittedName>
</protein>
<organism evidence="4 5">
    <name type="scientific">Sulfurimonas paralvinellae</name>
    <dbReference type="NCBI Taxonomy" id="317658"/>
    <lineage>
        <taxon>Bacteria</taxon>
        <taxon>Pseudomonadati</taxon>
        <taxon>Campylobacterota</taxon>
        <taxon>Epsilonproteobacteria</taxon>
        <taxon>Campylobacterales</taxon>
        <taxon>Sulfurimonadaceae</taxon>
        <taxon>Sulfurimonas</taxon>
    </lineage>
</organism>
<dbReference type="KEGG" id="spal:FM071_06605"/>
<keyword evidence="2" id="KW-0812">Transmembrane</keyword>
<feature type="domain" description="SPOR" evidence="3">
    <location>
        <begin position="146"/>
        <end position="221"/>
    </location>
</feature>
<evidence type="ECO:0000313" key="4">
    <source>
        <dbReference type="EMBL" id="QOP45980.1"/>
    </source>
</evidence>
<evidence type="ECO:0000256" key="2">
    <source>
        <dbReference type="SAM" id="Phobius"/>
    </source>
</evidence>
<dbReference type="Proteomes" id="UP000593580">
    <property type="component" value="Chromosome"/>
</dbReference>
<proteinExistence type="predicted"/>
<dbReference type="PANTHER" id="PTHR38687:SF1">
    <property type="entry name" value="CELL DIVISION PROTEIN DEDD"/>
    <property type="match status" value="1"/>
</dbReference>
<dbReference type="GO" id="GO:0042834">
    <property type="term" value="F:peptidoglycan binding"/>
    <property type="evidence" value="ECO:0007669"/>
    <property type="project" value="InterPro"/>
</dbReference>
<feature type="transmembrane region" description="Helical" evidence="2">
    <location>
        <begin position="24"/>
        <end position="42"/>
    </location>
</feature>
<name>A0A7M1B8C9_9BACT</name>